<dbReference type="AlphaFoldDB" id="A0A8H8DGS3"/>
<evidence type="ECO:0000313" key="5">
    <source>
        <dbReference type="Proteomes" id="UP000673691"/>
    </source>
</evidence>
<dbReference type="OrthoDB" id="10261640at2759"/>
<dbReference type="InterPro" id="IPR019775">
    <property type="entry name" value="WD40_repeat_CS"/>
</dbReference>
<keyword evidence="1 3" id="KW-0853">WD repeat</keyword>
<dbReference type="InterPro" id="IPR051179">
    <property type="entry name" value="WD_repeat_multifunction"/>
</dbReference>
<dbReference type="InterPro" id="IPR015943">
    <property type="entry name" value="WD40/YVTN_repeat-like_dom_sf"/>
</dbReference>
<evidence type="ECO:0000256" key="2">
    <source>
        <dbReference type="ARBA" id="ARBA00022737"/>
    </source>
</evidence>
<evidence type="ECO:0000256" key="1">
    <source>
        <dbReference type="ARBA" id="ARBA00022574"/>
    </source>
</evidence>
<reference evidence="4 5" key="1">
    <citation type="journal article" name="Sci. Rep.">
        <title>Genome-scale phylogenetic analyses confirm Olpidium as the closest living zoosporic fungus to the non-flagellated, terrestrial fungi.</title>
        <authorList>
            <person name="Chang Y."/>
            <person name="Rochon D."/>
            <person name="Sekimoto S."/>
            <person name="Wang Y."/>
            <person name="Chovatia M."/>
            <person name="Sandor L."/>
            <person name="Salamov A."/>
            <person name="Grigoriev I.V."/>
            <person name="Stajich J.E."/>
            <person name="Spatafora J.W."/>
        </authorList>
    </citation>
    <scope>NUCLEOTIDE SEQUENCE [LARGE SCALE GENOMIC DNA]</scope>
    <source>
        <strain evidence="4">S191</strain>
    </source>
</reference>
<keyword evidence="5" id="KW-1185">Reference proteome</keyword>
<sequence length="394" mass="41863">MPEPVYAMHIHPLDEHLVASGGGDDKMYLWRSDTGDTVRVFGGHADSVVSVKFSANGEFVASGGMDGKVLVYRSATGELAVELEGPDEVVVSWERSLAHFVFSPVREHWSSPKSFFSSHATPLAVDRLAPEREHPPRRLFRRDDLDVVRYDSLLLPSATCPKVFSGHSGPVSAGRFTPDGKKIVSVSEDSSFVLWDPKTASALLRLSGEDARFHTGSITCVAVNRESTLAITGSEDGTARLINLQSGVILAALDNHSASIESVGFCDTCVSLAQGVSLSAANCDSMPCLTIPLVATAGVDGQVSIWDVQTFALRIVLTGHADAVTQLAWHRLSPVLTTCSADGTVLTWDARSGECVSKQGGHFGAVLSLGVTADGRRAISGGDDGVCLVFDLLQ</sequence>
<evidence type="ECO:0000313" key="4">
    <source>
        <dbReference type="EMBL" id="KAG5457895.1"/>
    </source>
</evidence>
<accession>A0A8H8DGS3</accession>
<protein>
    <submittedName>
        <fullName evidence="4">WD40-repeat-containing domain protein</fullName>
    </submittedName>
</protein>
<dbReference type="EMBL" id="JAEFCI010009301">
    <property type="protein sequence ID" value="KAG5457895.1"/>
    <property type="molecule type" value="Genomic_DNA"/>
</dbReference>
<dbReference type="PROSITE" id="PS00678">
    <property type="entry name" value="WD_REPEATS_1"/>
    <property type="match status" value="1"/>
</dbReference>
<dbReference type="Gene3D" id="2.130.10.10">
    <property type="entry name" value="YVTN repeat-like/Quinoprotein amine dehydrogenase"/>
    <property type="match status" value="3"/>
</dbReference>
<dbReference type="InterPro" id="IPR001680">
    <property type="entry name" value="WD40_rpt"/>
</dbReference>
<dbReference type="PANTHER" id="PTHR19857:SF8">
    <property type="entry name" value="ANGIO-ASSOCIATED MIGRATORY CELL PROTEIN"/>
    <property type="match status" value="1"/>
</dbReference>
<dbReference type="Proteomes" id="UP000673691">
    <property type="component" value="Unassembled WGS sequence"/>
</dbReference>
<dbReference type="SUPFAM" id="SSF50978">
    <property type="entry name" value="WD40 repeat-like"/>
    <property type="match status" value="1"/>
</dbReference>
<dbReference type="CDD" id="cd00200">
    <property type="entry name" value="WD40"/>
    <property type="match status" value="1"/>
</dbReference>
<dbReference type="Pfam" id="PF00400">
    <property type="entry name" value="WD40"/>
    <property type="match status" value="5"/>
</dbReference>
<name>A0A8H8DGS3_9FUNG</name>
<evidence type="ECO:0000256" key="3">
    <source>
        <dbReference type="PROSITE-ProRule" id="PRU00221"/>
    </source>
</evidence>
<feature type="repeat" description="WD" evidence="3">
    <location>
        <begin position="211"/>
        <end position="252"/>
    </location>
</feature>
<keyword evidence="2" id="KW-0677">Repeat</keyword>
<feature type="repeat" description="WD" evidence="3">
    <location>
        <begin position="164"/>
        <end position="205"/>
    </location>
</feature>
<dbReference type="PROSITE" id="PS50294">
    <property type="entry name" value="WD_REPEATS_REGION"/>
    <property type="match status" value="3"/>
</dbReference>
<dbReference type="SMART" id="SM00320">
    <property type="entry name" value="WD40"/>
    <property type="match status" value="7"/>
</dbReference>
<dbReference type="PANTHER" id="PTHR19857">
    <property type="entry name" value="MITOCHONDRIAL DIVISION PROTEIN 1-RELATED"/>
    <property type="match status" value="1"/>
</dbReference>
<proteinExistence type="predicted"/>
<dbReference type="InterPro" id="IPR036322">
    <property type="entry name" value="WD40_repeat_dom_sf"/>
</dbReference>
<gene>
    <name evidence="4" type="ORF">BJ554DRAFT_1985</name>
</gene>
<dbReference type="PROSITE" id="PS50082">
    <property type="entry name" value="WD_REPEATS_2"/>
    <property type="match status" value="4"/>
</dbReference>
<feature type="repeat" description="WD" evidence="3">
    <location>
        <begin position="41"/>
        <end position="82"/>
    </location>
</feature>
<organism evidence="4 5">
    <name type="scientific">Olpidium bornovanus</name>
    <dbReference type="NCBI Taxonomy" id="278681"/>
    <lineage>
        <taxon>Eukaryota</taxon>
        <taxon>Fungi</taxon>
        <taxon>Fungi incertae sedis</taxon>
        <taxon>Olpidiomycota</taxon>
        <taxon>Olpidiomycotina</taxon>
        <taxon>Olpidiomycetes</taxon>
        <taxon>Olpidiales</taxon>
        <taxon>Olpidiaceae</taxon>
        <taxon>Olpidium</taxon>
    </lineage>
</organism>
<feature type="repeat" description="WD" evidence="3">
    <location>
        <begin position="317"/>
        <end position="358"/>
    </location>
</feature>
<comment type="caution">
    <text evidence="4">The sequence shown here is derived from an EMBL/GenBank/DDBJ whole genome shotgun (WGS) entry which is preliminary data.</text>
</comment>